<comment type="similarity">
    <text evidence="5">Belongs to the zinc-containing alcohol dehydrogenase family.</text>
</comment>
<evidence type="ECO:0000313" key="9">
    <source>
        <dbReference type="Proteomes" id="UP000008141"/>
    </source>
</evidence>
<name>E1ZH08_CHLVA</name>
<comment type="cofactor">
    <cofactor evidence="1 5">
        <name>Zn(2+)</name>
        <dbReference type="ChEBI" id="CHEBI:29105"/>
    </cofactor>
</comment>
<keyword evidence="9" id="KW-1185">Reference proteome</keyword>
<evidence type="ECO:0000313" key="8">
    <source>
        <dbReference type="EMBL" id="EFN55034.1"/>
    </source>
</evidence>
<dbReference type="OrthoDB" id="256333at2759"/>
<dbReference type="Gene3D" id="3.40.50.720">
    <property type="entry name" value="NAD(P)-binding Rossmann-like Domain"/>
    <property type="match status" value="1"/>
</dbReference>
<dbReference type="InterPro" id="IPR011032">
    <property type="entry name" value="GroES-like_sf"/>
</dbReference>
<proteinExistence type="inferred from homology"/>
<dbReference type="InterPro" id="IPR002328">
    <property type="entry name" value="ADH_Zn_CS"/>
</dbReference>
<evidence type="ECO:0000259" key="6">
    <source>
        <dbReference type="Pfam" id="PF00107"/>
    </source>
</evidence>
<dbReference type="Proteomes" id="UP000008141">
    <property type="component" value="Unassembled WGS sequence"/>
</dbReference>
<evidence type="ECO:0000256" key="5">
    <source>
        <dbReference type="RuleBase" id="RU361277"/>
    </source>
</evidence>
<feature type="domain" description="Alcohol dehydrogenase-like N-terminal" evidence="7">
    <location>
        <begin position="36"/>
        <end position="150"/>
    </location>
</feature>
<evidence type="ECO:0000256" key="4">
    <source>
        <dbReference type="ARBA" id="ARBA00023002"/>
    </source>
</evidence>
<gene>
    <name evidence="8" type="ORF">CHLNCDRAFT_24278</name>
</gene>
<dbReference type="Pfam" id="PF08240">
    <property type="entry name" value="ADH_N"/>
    <property type="match status" value="1"/>
</dbReference>
<dbReference type="InParanoid" id="E1ZH08"/>
<dbReference type="EMBL" id="GL433846">
    <property type="protein sequence ID" value="EFN55034.1"/>
    <property type="molecule type" value="Genomic_DNA"/>
</dbReference>
<dbReference type="SUPFAM" id="SSF51735">
    <property type="entry name" value="NAD(P)-binding Rossmann-fold domains"/>
    <property type="match status" value="1"/>
</dbReference>
<dbReference type="GeneID" id="17354437"/>
<keyword evidence="4" id="KW-0560">Oxidoreductase</keyword>
<reference evidence="8 9" key="1">
    <citation type="journal article" date="2010" name="Plant Cell">
        <title>The Chlorella variabilis NC64A genome reveals adaptation to photosymbiosis, coevolution with viruses, and cryptic sex.</title>
        <authorList>
            <person name="Blanc G."/>
            <person name="Duncan G."/>
            <person name="Agarkova I."/>
            <person name="Borodovsky M."/>
            <person name="Gurnon J."/>
            <person name="Kuo A."/>
            <person name="Lindquist E."/>
            <person name="Lucas S."/>
            <person name="Pangilinan J."/>
            <person name="Polle J."/>
            <person name="Salamov A."/>
            <person name="Terry A."/>
            <person name="Yamada T."/>
            <person name="Dunigan D.D."/>
            <person name="Grigoriev I.V."/>
            <person name="Claverie J.M."/>
            <person name="Van Etten J.L."/>
        </authorList>
    </citation>
    <scope>NUCLEOTIDE SEQUENCE [LARGE SCALE GENOMIC DNA]</scope>
    <source>
        <strain evidence="8 9">NC64A</strain>
    </source>
</reference>
<dbReference type="AlphaFoldDB" id="E1ZH08"/>
<dbReference type="InterPro" id="IPR036291">
    <property type="entry name" value="NAD(P)-bd_dom_sf"/>
</dbReference>
<dbReference type="Gene3D" id="3.90.180.10">
    <property type="entry name" value="Medium-chain alcohol dehydrogenases, catalytic domain"/>
    <property type="match status" value="1"/>
</dbReference>
<evidence type="ECO:0000256" key="1">
    <source>
        <dbReference type="ARBA" id="ARBA00001947"/>
    </source>
</evidence>
<accession>E1ZH08</accession>
<dbReference type="Pfam" id="PF00107">
    <property type="entry name" value="ADH_zinc_N"/>
    <property type="match status" value="1"/>
</dbReference>
<dbReference type="RefSeq" id="XP_005847136.1">
    <property type="nucleotide sequence ID" value="XM_005847074.1"/>
</dbReference>
<dbReference type="PANTHER" id="PTHR42813:SF2">
    <property type="entry name" value="DEHYDROGENASE, ZINC-CONTAINING, PUTATIVE (AFU_ORTHOLOGUE AFUA_2G02810)-RELATED"/>
    <property type="match status" value="1"/>
</dbReference>
<dbReference type="InterPro" id="IPR013154">
    <property type="entry name" value="ADH-like_N"/>
</dbReference>
<evidence type="ECO:0000256" key="2">
    <source>
        <dbReference type="ARBA" id="ARBA00022723"/>
    </source>
</evidence>
<dbReference type="PANTHER" id="PTHR42813">
    <property type="entry name" value="ZINC-TYPE ALCOHOL DEHYDROGENASE-LIKE"/>
    <property type="match status" value="1"/>
</dbReference>
<dbReference type="SUPFAM" id="SSF50129">
    <property type="entry name" value="GroES-like"/>
    <property type="match status" value="1"/>
</dbReference>
<dbReference type="KEGG" id="cvr:CHLNCDRAFT_24278"/>
<dbReference type="STRING" id="554065.E1ZH08"/>
<evidence type="ECO:0000256" key="3">
    <source>
        <dbReference type="ARBA" id="ARBA00022833"/>
    </source>
</evidence>
<dbReference type="InterPro" id="IPR013149">
    <property type="entry name" value="ADH-like_C"/>
</dbReference>
<evidence type="ECO:0008006" key="10">
    <source>
        <dbReference type="Google" id="ProtNLM"/>
    </source>
</evidence>
<organism evidence="9">
    <name type="scientific">Chlorella variabilis</name>
    <name type="common">Green alga</name>
    <dbReference type="NCBI Taxonomy" id="554065"/>
    <lineage>
        <taxon>Eukaryota</taxon>
        <taxon>Viridiplantae</taxon>
        <taxon>Chlorophyta</taxon>
        <taxon>core chlorophytes</taxon>
        <taxon>Trebouxiophyceae</taxon>
        <taxon>Chlorellales</taxon>
        <taxon>Chlorellaceae</taxon>
        <taxon>Chlorella clade</taxon>
        <taxon>Chlorella</taxon>
    </lineage>
</organism>
<protein>
    <recommendedName>
        <fullName evidence="10">Enoyl reductase (ER) domain-containing protein</fullName>
    </recommendedName>
</protein>
<keyword evidence="2 5" id="KW-0479">Metal-binding</keyword>
<dbReference type="eggNOG" id="KOG0024">
    <property type="taxonomic scope" value="Eukaryota"/>
</dbReference>
<keyword evidence="3 5" id="KW-0862">Zinc</keyword>
<sequence length="427" mass="44885">MGAPHGAIPDTHLAITFHGKCIVKVETVPAPRLQEAGDAIVQVDLCGLCGSDLHPYHCREQGLDAGTVMGHEFVGHVVQTGKQAGRQAGRAGVQQFKAGDRVMSPFTASCGACFYCRHNLTARQVMPASGGCALGLHGAQAQYVRVPMADATLALVPPDVSDEEALLLGDIFSTAYFAACNAGIAELAAIAAVQREAGPVVAIVGCGPVALLAVLGARELGAASVFAIDSVPERLAMAERFGAVPLNRDQLDPVAAVREATGGRGADCVLEVVGSPSALRTAMDLVRPGGTISSVGCHTEATFPFSPVTAYNKNITYRSGRCSARCVYGLTAVHSGAAAHRPGLILRRSACCQATCLPSSAWCRYYMECLLPLVRSKKYDITAVISHRLPLSAGVEAYQLFDSRAAGCTKVVMRPWQQEEPQEQLEA</sequence>
<evidence type="ECO:0000259" key="7">
    <source>
        <dbReference type="Pfam" id="PF08240"/>
    </source>
</evidence>
<dbReference type="GO" id="GO:0016491">
    <property type="term" value="F:oxidoreductase activity"/>
    <property type="evidence" value="ECO:0007669"/>
    <property type="project" value="UniProtKB-KW"/>
</dbReference>
<dbReference type="PROSITE" id="PS00059">
    <property type="entry name" value="ADH_ZINC"/>
    <property type="match status" value="1"/>
</dbReference>
<dbReference type="OMA" id="NFICGHE"/>
<feature type="domain" description="Alcohol dehydrogenase-like C-terminal" evidence="6">
    <location>
        <begin position="208"/>
        <end position="315"/>
    </location>
</feature>
<dbReference type="GO" id="GO:0008270">
    <property type="term" value="F:zinc ion binding"/>
    <property type="evidence" value="ECO:0007669"/>
    <property type="project" value="InterPro"/>
</dbReference>